<dbReference type="OrthoDB" id="674183at2"/>
<accession>A0A4R4DY54</accession>
<proteinExistence type="predicted"/>
<dbReference type="RefSeq" id="WP_131852225.1">
    <property type="nucleotide sequence ID" value="NZ_SKFH01000016.1"/>
</dbReference>
<gene>
    <name evidence="1" type="ORF">E0486_10975</name>
</gene>
<dbReference type="EMBL" id="SKFH01000016">
    <property type="protein sequence ID" value="TCZ70471.1"/>
    <property type="molecule type" value="Genomic_DNA"/>
</dbReference>
<dbReference type="AlphaFoldDB" id="A0A4R4DY54"/>
<evidence type="ECO:0000313" key="2">
    <source>
        <dbReference type="Proteomes" id="UP000295164"/>
    </source>
</evidence>
<dbReference type="Proteomes" id="UP000295164">
    <property type="component" value="Unassembled WGS sequence"/>
</dbReference>
<reference evidence="1 2" key="1">
    <citation type="submission" date="2019-03" db="EMBL/GenBank/DDBJ databases">
        <authorList>
            <person name="Kim M.K.M."/>
        </authorList>
    </citation>
    <scope>NUCLEOTIDE SEQUENCE [LARGE SCALE GENOMIC DNA]</scope>
    <source>
        <strain evidence="1 2">17J68-15</strain>
    </source>
</reference>
<sequence length="126" mass="14226">MAALTTITRPAIGFAVQADALEERSTVVHCRLTIACLLRIAPQTWLVQDDGRRRALVGAYRIVQAPAWAFVAPDHCFTLVFEGLSAGCRRFDLIEDIEELYPFRFTGILRNGTDVYHLEYPNFPLD</sequence>
<evidence type="ECO:0000313" key="1">
    <source>
        <dbReference type="EMBL" id="TCZ70471.1"/>
    </source>
</evidence>
<protein>
    <submittedName>
        <fullName evidence="1">Uncharacterized protein</fullName>
    </submittedName>
</protein>
<organism evidence="1 2">
    <name type="scientific">Flaviaesturariibacter aridisoli</name>
    <dbReference type="NCBI Taxonomy" id="2545761"/>
    <lineage>
        <taxon>Bacteria</taxon>
        <taxon>Pseudomonadati</taxon>
        <taxon>Bacteroidota</taxon>
        <taxon>Chitinophagia</taxon>
        <taxon>Chitinophagales</taxon>
        <taxon>Chitinophagaceae</taxon>
        <taxon>Flaviaestuariibacter</taxon>
    </lineage>
</organism>
<name>A0A4R4DY54_9BACT</name>
<keyword evidence="2" id="KW-1185">Reference proteome</keyword>
<comment type="caution">
    <text evidence="1">The sequence shown here is derived from an EMBL/GenBank/DDBJ whole genome shotgun (WGS) entry which is preliminary data.</text>
</comment>